<evidence type="ECO:0000313" key="4">
    <source>
        <dbReference type="Proteomes" id="UP000023152"/>
    </source>
</evidence>
<dbReference type="EMBL" id="ASPP01039632">
    <property type="protein sequence ID" value="ETO00938.1"/>
    <property type="molecule type" value="Genomic_DNA"/>
</dbReference>
<keyword evidence="1" id="KW-0175">Coiled coil</keyword>
<reference evidence="3 4" key="1">
    <citation type="journal article" date="2013" name="Curr. Biol.">
        <title>The Genome of the Foraminiferan Reticulomyxa filosa.</title>
        <authorList>
            <person name="Glockner G."/>
            <person name="Hulsmann N."/>
            <person name="Schleicher M."/>
            <person name="Noegel A.A."/>
            <person name="Eichinger L."/>
            <person name="Gallinger C."/>
            <person name="Pawlowski J."/>
            <person name="Sierra R."/>
            <person name="Euteneuer U."/>
            <person name="Pillet L."/>
            <person name="Moustafa A."/>
            <person name="Platzer M."/>
            <person name="Groth M."/>
            <person name="Szafranski K."/>
            <person name="Schliwa M."/>
        </authorList>
    </citation>
    <scope>NUCLEOTIDE SEQUENCE [LARGE SCALE GENOMIC DNA]</scope>
</reference>
<feature type="compositionally biased region" description="Polar residues" evidence="2">
    <location>
        <begin position="17"/>
        <end position="33"/>
    </location>
</feature>
<feature type="region of interest" description="Disordered" evidence="2">
    <location>
        <begin position="1"/>
        <end position="38"/>
    </location>
</feature>
<evidence type="ECO:0000256" key="1">
    <source>
        <dbReference type="SAM" id="Coils"/>
    </source>
</evidence>
<comment type="caution">
    <text evidence="3">The sequence shown here is derived from an EMBL/GenBank/DDBJ whole genome shotgun (WGS) entry which is preliminary data.</text>
</comment>
<evidence type="ECO:0008006" key="5">
    <source>
        <dbReference type="Google" id="ProtNLM"/>
    </source>
</evidence>
<evidence type="ECO:0000313" key="3">
    <source>
        <dbReference type="EMBL" id="ETO00938.1"/>
    </source>
</evidence>
<sequence length="238" mass="27695">VKSTNDEMTSKMDELQNKLNELMLSQKQDATTNEADERSTSEILKNLEVVHKTNEDIKTLIESNSRTFTALFIMNNYYYSLLPTKLLQEIEKNLEKSKEISQSTEHGTEEERKQQTEELKDLEKTIEGWFANLSAILSNRETDQDTDSTKTLDHVQREVKQLRESVQEQNQQLQLVLQQEHKEIPLQNLESFDSRLQTVLNKLLDACTFLKRAQRASSTEFESNVVAKTVCFYLKKNK</sequence>
<name>X6LG45_RETFI</name>
<feature type="compositionally biased region" description="Basic and acidic residues" evidence="2">
    <location>
        <begin position="1"/>
        <end position="16"/>
    </location>
</feature>
<keyword evidence="4" id="KW-1185">Reference proteome</keyword>
<feature type="coiled-coil region" evidence="1">
    <location>
        <begin position="105"/>
        <end position="183"/>
    </location>
</feature>
<proteinExistence type="predicted"/>
<gene>
    <name evidence="3" type="ORF">RFI_36502</name>
</gene>
<accession>X6LG45</accession>
<dbReference type="Proteomes" id="UP000023152">
    <property type="component" value="Unassembled WGS sequence"/>
</dbReference>
<dbReference type="AlphaFoldDB" id="X6LG45"/>
<evidence type="ECO:0000256" key="2">
    <source>
        <dbReference type="SAM" id="MobiDB-lite"/>
    </source>
</evidence>
<feature type="non-terminal residue" evidence="3">
    <location>
        <position position="1"/>
    </location>
</feature>
<organism evidence="3 4">
    <name type="scientific">Reticulomyxa filosa</name>
    <dbReference type="NCBI Taxonomy" id="46433"/>
    <lineage>
        <taxon>Eukaryota</taxon>
        <taxon>Sar</taxon>
        <taxon>Rhizaria</taxon>
        <taxon>Retaria</taxon>
        <taxon>Foraminifera</taxon>
        <taxon>Monothalamids</taxon>
        <taxon>Reticulomyxidae</taxon>
        <taxon>Reticulomyxa</taxon>
    </lineage>
</organism>
<protein>
    <recommendedName>
        <fullName evidence="5">Viral A-type inclusion protein</fullName>
    </recommendedName>
</protein>